<evidence type="ECO:0000313" key="2">
    <source>
        <dbReference type="EMBL" id="OWM75796.1"/>
    </source>
</evidence>
<sequence length="102" mass="11874">MEKGYQKRSLPWKGREDALLLVKYGGQVQIYSREKREREREKQTTESELQAELERESERERSRESRAGTPCLLGVWVLFPSPTLSSLSAWNQPLPLCYAFLA</sequence>
<feature type="compositionally biased region" description="Basic and acidic residues" evidence="1">
    <location>
        <begin position="33"/>
        <end position="45"/>
    </location>
</feature>
<accession>A0A218WT63</accession>
<proteinExistence type="predicted"/>
<protein>
    <submittedName>
        <fullName evidence="2">Uncharacterized protein</fullName>
    </submittedName>
</protein>
<name>A0A218WT63_PUNGR</name>
<reference evidence="3" key="1">
    <citation type="journal article" date="2017" name="Plant J.">
        <title>The pomegranate (Punica granatum L.) genome and the genomics of punicalagin biosynthesis.</title>
        <authorList>
            <person name="Qin G."/>
            <person name="Xu C."/>
            <person name="Ming R."/>
            <person name="Tang H."/>
            <person name="Guyot R."/>
            <person name="Kramer E.M."/>
            <person name="Hu Y."/>
            <person name="Yi X."/>
            <person name="Qi Y."/>
            <person name="Xu X."/>
            <person name="Gao Z."/>
            <person name="Pan H."/>
            <person name="Jian J."/>
            <person name="Tian Y."/>
            <person name="Yue Z."/>
            <person name="Xu Y."/>
        </authorList>
    </citation>
    <scope>NUCLEOTIDE SEQUENCE [LARGE SCALE GENOMIC DNA]</scope>
    <source>
        <strain evidence="3">cv. Dabenzi</strain>
    </source>
</reference>
<dbReference type="AlphaFoldDB" id="A0A218WT63"/>
<comment type="caution">
    <text evidence="2">The sequence shown here is derived from an EMBL/GenBank/DDBJ whole genome shotgun (WGS) entry which is preliminary data.</text>
</comment>
<organism evidence="2 3">
    <name type="scientific">Punica granatum</name>
    <name type="common">Pomegranate</name>
    <dbReference type="NCBI Taxonomy" id="22663"/>
    <lineage>
        <taxon>Eukaryota</taxon>
        <taxon>Viridiplantae</taxon>
        <taxon>Streptophyta</taxon>
        <taxon>Embryophyta</taxon>
        <taxon>Tracheophyta</taxon>
        <taxon>Spermatophyta</taxon>
        <taxon>Magnoliopsida</taxon>
        <taxon>eudicotyledons</taxon>
        <taxon>Gunneridae</taxon>
        <taxon>Pentapetalae</taxon>
        <taxon>rosids</taxon>
        <taxon>malvids</taxon>
        <taxon>Myrtales</taxon>
        <taxon>Lythraceae</taxon>
        <taxon>Punica</taxon>
    </lineage>
</organism>
<dbReference type="EMBL" id="MTKT01003224">
    <property type="protein sequence ID" value="OWM75796.1"/>
    <property type="molecule type" value="Genomic_DNA"/>
</dbReference>
<evidence type="ECO:0000313" key="3">
    <source>
        <dbReference type="Proteomes" id="UP000197138"/>
    </source>
</evidence>
<feature type="region of interest" description="Disordered" evidence="1">
    <location>
        <begin position="33"/>
        <end position="66"/>
    </location>
</feature>
<gene>
    <name evidence="2" type="ORF">CDL15_Pgr009440</name>
</gene>
<feature type="compositionally biased region" description="Basic and acidic residues" evidence="1">
    <location>
        <begin position="52"/>
        <end position="66"/>
    </location>
</feature>
<evidence type="ECO:0000256" key="1">
    <source>
        <dbReference type="SAM" id="MobiDB-lite"/>
    </source>
</evidence>
<dbReference type="Proteomes" id="UP000197138">
    <property type="component" value="Unassembled WGS sequence"/>
</dbReference>